<sequence length="410" mass="46202">MAFHSFPDVFSWIYQNLHPKSDNINSINLCPSSSQPSLKLSLNNPNHNSYVSLSIFADYNLPVFLWTSKKIALNPPDDNDNDALHALVTNFIEDVLKYCPNKSPFPVKIPRTYSENDNLIKDIFNFSFLSLTFIICIYEAPTDLRGSCLNTLIDNFACPKSRGVSKLLMRVLGSNIEEQWMRSINLAITNWITEIDRAANNNVALRTLSPLFSYSVSTFGLWKVQLYCPVMAMNVDKCNGGSADDRLLFSLNYHQLEGVIQLNYRVAVQQKWIEVMVNTDNIRCDVIKLLTDTLLQERGAGTSEKHFPSRISLQITPATLQANVISISVSKSSENPPREIGLEKGKHQPPNAVSRQTVTQAGTEERFLSKPSKLAMLHPKAWFKNRYSSAQRPFTRQGGVIFAGMSMGRE</sequence>
<dbReference type="AlphaFoldDB" id="A0AAW2KAD7"/>
<evidence type="ECO:0000313" key="2">
    <source>
        <dbReference type="EMBL" id="KAL0303920.1"/>
    </source>
</evidence>
<dbReference type="EMBL" id="JACGWJ010000029">
    <property type="protein sequence ID" value="KAL0303920.1"/>
    <property type="molecule type" value="Genomic_DNA"/>
</dbReference>
<reference evidence="2" key="2">
    <citation type="journal article" date="2024" name="Plant">
        <title>Genomic evolution and insights into agronomic trait innovations of Sesamum species.</title>
        <authorList>
            <person name="Miao H."/>
            <person name="Wang L."/>
            <person name="Qu L."/>
            <person name="Liu H."/>
            <person name="Sun Y."/>
            <person name="Le M."/>
            <person name="Wang Q."/>
            <person name="Wei S."/>
            <person name="Zheng Y."/>
            <person name="Lin W."/>
            <person name="Duan Y."/>
            <person name="Cao H."/>
            <person name="Xiong S."/>
            <person name="Wang X."/>
            <person name="Wei L."/>
            <person name="Li C."/>
            <person name="Ma Q."/>
            <person name="Ju M."/>
            <person name="Zhao R."/>
            <person name="Li G."/>
            <person name="Mu C."/>
            <person name="Tian Q."/>
            <person name="Mei H."/>
            <person name="Zhang T."/>
            <person name="Gao T."/>
            <person name="Zhang H."/>
        </authorList>
    </citation>
    <scope>NUCLEOTIDE SEQUENCE</scope>
    <source>
        <strain evidence="2">G02</strain>
    </source>
</reference>
<proteinExistence type="predicted"/>
<evidence type="ECO:0000256" key="1">
    <source>
        <dbReference type="SAM" id="MobiDB-lite"/>
    </source>
</evidence>
<accession>A0AAW2KAD7</accession>
<gene>
    <name evidence="2" type="ORF">Sradi_6260100</name>
</gene>
<feature type="compositionally biased region" description="Basic and acidic residues" evidence="1">
    <location>
        <begin position="336"/>
        <end position="346"/>
    </location>
</feature>
<dbReference type="PANTHER" id="PTHR31439:SF4">
    <property type="entry name" value="NEURONAL PAS DOMAIN PROTEIN"/>
    <property type="match status" value="1"/>
</dbReference>
<protein>
    <submittedName>
        <fullName evidence="2">Uncharacterized protein</fullName>
    </submittedName>
</protein>
<feature type="region of interest" description="Disordered" evidence="1">
    <location>
        <begin position="331"/>
        <end position="354"/>
    </location>
</feature>
<dbReference type="PANTHER" id="PTHR31439">
    <property type="entry name" value="EXPRESSED PROTEIN"/>
    <property type="match status" value="1"/>
</dbReference>
<organism evidence="2">
    <name type="scientific">Sesamum radiatum</name>
    <name type="common">Black benniseed</name>
    <dbReference type="NCBI Taxonomy" id="300843"/>
    <lineage>
        <taxon>Eukaryota</taxon>
        <taxon>Viridiplantae</taxon>
        <taxon>Streptophyta</taxon>
        <taxon>Embryophyta</taxon>
        <taxon>Tracheophyta</taxon>
        <taxon>Spermatophyta</taxon>
        <taxon>Magnoliopsida</taxon>
        <taxon>eudicotyledons</taxon>
        <taxon>Gunneridae</taxon>
        <taxon>Pentapetalae</taxon>
        <taxon>asterids</taxon>
        <taxon>lamiids</taxon>
        <taxon>Lamiales</taxon>
        <taxon>Pedaliaceae</taxon>
        <taxon>Sesamum</taxon>
    </lineage>
</organism>
<reference evidence="2" key="1">
    <citation type="submission" date="2020-06" db="EMBL/GenBank/DDBJ databases">
        <authorList>
            <person name="Li T."/>
            <person name="Hu X."/>
            <person name="Zhang T."/>
            <person name="Song X."/>
            <person name="Zhang H."/>
            <person name="Dai N."/>
            <person name="Sheng W."/>
            <person name="Hou X."/>
            <person name="Wei L."/>
        </authorList>
    </citation>
    <scope>NUCLEOTIDE SEQUENCE</scope>
    <source>
        <strain evidence="2">G02</strain>
        <tissue evidence="2">Leaf</tissue>
    </source>
</reference>
<comment type="caution">
    <text evidence="2">The sequence shown here is derived from an EMBL/GenBank/DDBJ whole genome shotgun (WGS) entry which is preliminary data.</text>
</comment>
<name>A0AAW2KAD7_SESRA</name>